<dbReference type="EMBL" id="CABHNA010000024">
    <property type="protein sequence ID" value="VUW95784.1"/>
    <property type="molecule type" value="Genomic_DNA"/>
</dbReference>
<accession>A0A174Y0T5</accession>
<reference evidence="2 4" key="2">
    <citation type="submission" date="2019-07" db="EMBL/GenBank/DDBJ databases">
        <authorList>
            <person name="Hibberd C M."/>
            <person name="Gehrig L. J."/>
            <person name="Chang H.-W."/>
            <person name="Venkatesh S."/>
        </authorList>
    </citation>
    <scope>NUCLEOTIDE SEQUENCE [LARGE SCALE GENOMIC DNA]</scope>
    <source>
        <strain evidence="2">Ruminococcus_torques_SSTS_Bg7063</strain>
    </source>
</reference>
<dbReference type="AlphaFoldDB" id="A0A174Y0T5"/>
<evidence type="ECO:0000313" key="3">
    <source>
        <dbReference type="Proteomes" id="UP000078383"/>
    </source>
</evidence>
<evidence type="ECO:0000313" key="4">
    <source>
        <dbReference type="Proteomes" id="UP000363661"/>
    </source>
</evidence>
<evidence type="ECO:0000313" key="2">
    <source>
        <dbReference type="EMBL" id="VUW95784.1"/>
    </source>
</evidence>
<sequence length="60" mass="6994">MLQNLPQDPVILLSVINTKLRDFYPSLDQLCKEMEVNKKELTDKLDLIDYAYDASCNQFV</sequence>
<gene>
    <name evidence="1" type="ORF">ERS852502_01696</name>
    <name evidence="2" type="ORF">RTSSTS7063_00434</name>
</gene>
<organism evidence="1 3">
    <name type="scientific">[Ruminococcus] torques</name>
    <dbReference type="NCBI Taxonomy" id="33039"/>
    <lineage>
        <taxon>Bacteria</taxon>
        <taxon>Bacillati</taxon>
        <taxon>Bacillota</taxon>
        <taxon>Clostridia</taxon>
        <taxon>Lachnospirales</taxon>
        <taxon>Lachnospiraceae</taxon>
        <taxon>Mediterraneibacter</taxon>
    </lineage>
</organism>
<dbReference type="Proteomes" id="UP000078383">
    <property type="component" value="Unassembled WGS sequence"/>
</dbReference>
<dbReference type="Pfam" id="PF14056">
    <property type="entry name" value="DUF4250"/>
    <property type="match status" value="1"/>
</dbReference>
<evidence type="ECO:0000313" key="1">
    <source>
        <dbReference type="EMBL" id="CUQ88067.1"/>
    </source>
</evidence>
<dbReference type="RefSeq" id="WP_020437024.1">
    <property type="nucleotide sequence ID" value="NZ_CABHNA010000024.1"/>
</dbReference>
<name>A0A174Y0T5_9FIRM</name>
<dbReference type="OrthoDB" id="6636823at2"/>
<dbReference type="EMBL" id="CZBX01000007">
    <property type="protein sequence ID" value="CUQ88067.1"/>
    <property type="molecule type" value="Genomic_DNA"/>
</dbReference>
<dbReference type="InterPro" id="IPR025346">
    <property type="entry name" value="DUF4250"/>
</dbReference>
<proteinExistence type="predicted"/>
<keyword evidence="4" id="KW-1185">Reference proteome</keyword>
<reference evidence="1 3" key="1">
    <citation type="submission" date="2015-09" db="EMBL/GenBank/DDBJ databases">
        <authorList>
            <consortium name="Pathogen Informatics"/>
        </authorList>
    </citation>
    <scope>NUCLEOTIDE SEQUENCE [LARGE SCALE GENOMIC DNA]</scope>
    <source>
        <strain evidence="1 3">2789STDY5834889</strain>
    </source>
</reference>
<dbReference type="GeneID" id="303258753"/>
<dbReference type="Proteomes" id="UP000363661">
    <property type="component" value="Unassembled WGS sequence"/>
</dbReference>
<evidence type="ECO:0008006" key="5">
    <source>
        <dbReference type="Google" id="ProtNLM"/>
    </source>
</evidence>
<protein>
    <recommendedName>
        <fullName evidence="5">DUF4250 domain-containing protein</fullName>
    </recommendedName>
</protein>